<evidence type="ECO:0000256" key="6">
    <source>
        <dbReference type="HAMAP-Rule" id="MF_01265"/>
    </source>
</evidence>
<feature type="domain" description="Aspartate/homoserine dehydrogenase NAD-binding" evidence="9">
    <location>
        <begin position="25"/>
        <end position="137"/>
    </location>
</feature>
<dbReference type="Pfam" id="PF03447">
    <property type="entry name" value="NAD_binding_3"/>
    <property type="match status" value="1"/>
</dbReference>
<dbReference type="InterPro" id="IPR002811">
    <property type="entry name" value="Asp_DH"/>
</dbReference>
<reference evidence="10 11" key="1">
    <citation type="journal article" date="2019" name="Int. J. Syst. Evol. Microbiol.">
        <title>Methanofervidicoccus abyssi gen. nov., sp. nov., a hydrogenotrophic methanogen, isolated from a hydrothermal vent chimney in the Mid-Cayman Spreading Center, the Caribbean Sea.</title>
        <authorList>
            <person name="Sakai S."/>
            <person name="Takaki Y."/>
            <person name="Miyazaki M."/>
            <person name="Ogawara M."/>
            <person name="Yanagawa K."/>
            <person name="Miyazaki J."/>
            <person name="Takai K."/>
        </authorList>
    </citation>
    <scope>NUCLEOTIDE SEQUENCE [LARGE SCALE GENOMIC DNA]</scope>
    <source>
        <strain evidence="10 11">HHB</strain>
    </source>
</reference>
<keyword evidence="3 6" id="KW-0521">NADP</keyword>
<dbReference type="SUPFAM" id="SSF51735">
    <property type="entry name" value="NAD(P)-binding Rossmann-fold domains"/>
    <property type="match status" value="1"/>
</dbReference>
<dbReference type="AlphaFoldDB" id="A0A401HRV7"/>
<feature type="transmembrane region" description="Helical" evidence="7">
    <location>
        <begin position="21"/>
        <end position="42"/>
    </location>
</feature>
<evidence type="ECO:0000256" key="3">
    <source>
        <dbReference type="ARBA" id="ARBA00022857"/>
    </source>
</evidence>
<dbReference type="HAMAP" id="MF_01265">
    <property type="entry name" value="NadX"/>
    <property type="match status" value="1"/>
</dbReference>
<sequence>MKLDPSNLNIKKIFGVWMLRIGLVGCGAIATSIVNAVLEGIINPKVVALYDRSIYKAEKLGRLVRAQVCHSIDELVRKDLDVVIECASIQAVEEVAIKAIENRKDVIVMSVGAFKDLNLYQRLYSLAKKHNRRIYIPSGAIAGIDAIKAVSLGKIYEVTLITIKPIEGLRDSLEKQGFDIDKISEPTTVFEGSFSEAIEKFPQNINVSLVLHLASNYPTKVKIVVDPNISVNRHEVIVRGSTGTIRTTVENTPSKENPRTSVLAAYSVIRLIKDLSEPIVIGT</sequence>
<keyword evidence="2 6" id="KW-0662">Pyridine nucleotide biosynthesis</keyword>
<evidence type="ECO:0000256" key="2">
    <source>
        <dbReference type="ARBA" id="ARBA00022642"/>
    </source>
</evidence>
<dbReference type="Gene3D" id="3.30.360.10">
    <property type="entry name" value="Dihydrodipicolinate Reductase, domain 2"/>
    <property type="match status" value="1"/>
</dbReference>
<comment type="caution">
    <text evidence="10">The sequence shown here is derived from an EMBL/GenBank/DDBJ whole genome shotgun (WGS) entry which is preliminary data.</text>
</comment>
<proteinExistence type="inferred from homology"/>
<dbReference type="Gene3D" id="3.40.50.720">
    <property type="entry name" value="NAD(P)-binding Rossmann-like Domain"/>
    <property type="match status" value="1"/>
</dbReference>
<dbReference type="UniPathway" id="UPA00253">
    <property type="reaction ID" value="UER00456"/>
</dbReference>
<organism evidence="10 11">
    <name type="scientific">Methanofervidicoccus abyssi</name>
    <dbReference type="NCBI Taxonomy" id="2082189"/>
    <lineage>
        <taxon>Archaea</taxon>
        <taxon>Methanobacteriati</taxon>
        <taxon>Methanobacteriota</taxon>
        <taxon>Methanomada group</taxon>
        <taxon>Methanococci</taxon>
        <taxon>Methanococcales</taxon>
        <taxon>Methanofervidicoccus</taxon>
    </lineage>
</organism>
<evidence type="ECO:0000313" key="10">
    <source>
        <dbReference type="EMBL" id="GBF36871.1"/>
    </source>
</evidence>
<dbReference type="InterPro" id="IPR022487">
    <property type="entry name" value="Asp_DH_arc"/>
</dbReference>
<comment type="catalytic activity">
    <reaction evidence="6">
        <text>L-aspartate + NAD(+) + H2O = oxaloacetate + NH4(+) + NADH + H(+)</text>
        <dbReference type="Rhea" id="RHEA:11788"/>
        <dbReference type="ChEBI" id="CHEBI:15377"/>
        <dbReference type="ChEBI" id="CHEBI:15378"/>
        <dbReference type="ChEBI" id="CHEBI:16452"/>
        <dbReference type="ChEBI" id="CHEBI:28938"/>
        <dbReference type="ChEBI" id="CHEBI:29991"/>
        <dbReference type="ChEBI" id="CHEBI:57540"/>
        <dbReference type="ChEBI" id="CHEBI:57945"/>
        <dbReference type="EC" id="1.4.1.21"/>
    </reaction>
</comment>
<dbReference type="EC" id="1.4.1.21" evidence="6"/>
<dbReference type="SUPFAM" id="SSF55347">
    <property type="entry name" value="Glyceraldehyde-3-phosphate dehydrogenase-like, C-terminal domain"/>
    <property type="match status" value="1"/>
</dbReference>
<dbReference type="Proteomes" id="UP000290527">
    <property type="component" value="Unassembled WGS sequence"/>
</dbReference>
<dbReference type="NCBIfam" id="NF009830">
    <property type="entry name" value="PRK13304.1"/>
    <property type="match status" value="1"/>
</dbReference>
<evidence type="ECO:0000259" key="8">
    <source>
        <dbReference type="Pfam" id="PF01958"/>
    </source>
</evidence>
<keyword evidence="7" id="KW-0472">Membrane</keyword>
<evidence type="ECO:0000256" key="5">
    <source>
        <dbReference type="ARBA" id="ARBA00023027"/>
    </source>
</evidence>
<dbReference type="Pfam" id="PF01958">
    <property type="entry name" value="Asp_DH_C"/>
    <property type="match status" value="1"/>
</dbReference>
<comment type="catalytic activity">
    <reaction evidence="6">
        <text>L-aspartate + NADP(+) + H2O = oxaloacetate + NH4(+) + NADPH + H(+)</text>
        <dbReference type="Rhea" id="RHEA:11784"/>
        <dbReference type="ChEBI" id="CHEBI:15377"/>
        <dbReference type="ChEBI" id="CHEBI:15378"/>
        <dbReference type="ChEBI" id="CHEBI:16452"/>
        <dbReference type="ChEBI" id="CHEBI:28938"/>
        <dbReference type="ChEBI" id="CHEBI:29991"/>
        <dbReference type="ChEBI" id="CHEBI:57783"/>
        <dbReference type="ChEBI" id="CHEBI:58349"/>
        <dbReference type="EC" id="1.4.1.21"/>
    </reaction>
</comment>
<keyword evidence="4 6" id="KW-0560">Oxidoreductase</keyword>
<dbReference type="GO" id="GO:0009435">
    <property type="term" value="P:NAD+ biosynthetic process"/>
    <property type="evidence" value="ECO:0007669"/>
    <property type="project" value="UniProtKB-UniRule"/>
</dbReference>
<dbReference type="InterPro" id="IPR005106">
    <property type="entry name" value="Asp/hSer_DH_NAD-bd"/>
</dbReference>
<dbReference type="GO" id="GO:0050661">
    <property type="term" value="F:NADP binding"/>
    <property type="evidence" value="ECO:0007669"/>
    <property type="project" value="UniProtKB-UniRule"/>
</dbReference>
<dbReference type="NCBIfam" id="TIGR03855">
    <property type="entry name" value="NAD_NadX"/>
    <property type="match status" value="1"/>
</dbReference>
<dbReference type="NCBIfam" id="NF009828">
    <property type="entry name" value="PRK13303.1-3"/>
    <property type="match status" value="1"/>
</dbReference>
<feature type="active site" evidence="6">
    <location>
        <position position="234"/>
    </location>
</feature>
<comment type="similarity">
    <text evidence="1 6">Belongs to the L-aspartate dehydrogenase family.</text>
</comment>
<dbReference type="PIRSF" id="PIRSF005227">
    <property type="entry name" value="Asp_dh_NAD_syn"/>
    <property type="match status" value="1"/>
</dbReference>
<dbReference type="InterPro" id="IPR020626">
    <property type="entry name" value="Asp_DH_prok"/>
</dbReference>
<gene>
    <name evidence="6" type="primary">nadX</name>
    <name evidence="10" type="ORF">MHHB_P1101</name>
</gene>
<dbReference type="GO" id="GO:0016639">
    <property type="term" value="F:oxidoreductase activity, acting on the CH-NH2 group of donors, NAD or NADP as acceptor"/>
    <property type="evidence" value="ECO:0007669"/>
    <property type="project" value="UniProtKB-UniRule"/>
</dbReference>
<comment type="miscellaneous">
    <text evidence="6">The iminoaspartate product is unstable in aqueous solution and can decompose to oxaloacetate and ammonia.</text>
</comment>
<evidence type="ECO:0000313" key="11">
    <source>
        <dbReference type="Proteomes" id="UP000290527"/>
    </source>
</evidence>
<name>A0A401HRV7_9EURY</name>
<evidence type="ECO:0000256" key="1">
    <source>
        <dbReference type="ARBA" id="ARBA00008331"/>
    </source>
</evidence>
<dbReference type="PANTHER" id="PTHR31873">
    <property type="entry name" value="L-ASPARTATE DEHYDROGENASE-RELATED"/>
    <property type="match status" value="1"/>
</dbReference>
<evidence type="ECO:0000259" key="9">
    <source>
        <dbReference type="Pfam" id="PF03447"/>
    </source>
</evidence>
<feature type="binding site" evidence="6">
    <location>
        <position position="140"/>
    </location>
    <ligand>
        <name>NAD(+)</name>
        <dbReference type="ChEBI" id="CHEBI:57540"/>
    </ligand>
</feature>
<evidence type="ECO:0000256" key="7">
    <source>
        <dbReference type="SAM" id="Phobius"/>
    </source>
</evidence>
<dbReference type="InterPro" id="IPR036291">
    <property type="entry name" value="NAD(P)-bd_dom_sf"/>
</dbReference>
<dbReference type="GO" id="GO:0051287">
    <property type="term" value="F:NAD binding"/>
    <property type="evidence" value="ECO:0007669"/>
    <property type="project" value="UniProtKB-UniRule"/>
</dbReference>
<comment type="pathway">
    <text evidence="6">Cofactor biosynthesis; NAD(+) biosynthesis; iminoaspartate from L-aspartate (dehydrogenase route): step 1/1.</text>
</comment>
<feature type="domain" description="Aspartate dehydrogenase" evidence="8">
    <location>
        <begin position="184"/>
        <end position="269"/>
    </location>
</feature>
<accession>A0A401HRV7</accession>
<evidence type="ECO:0000256" key="4">
    <source>
        <dbReference type="ARBA" id="ARBA00023002"/>
    </source>
</evidence>
<keyword evidence="5 6" id="KW-0520">NAD</keyword>
<dbReference type="NCBIfam" id="NF009829">
    <property type="entry name" value="PRK13303.1-4"/>
    <property type="match status" value="1"/>
</dbReference>
<keyword evidence="7" id="KW-0812">Transmembrane</keyword>
<dbReference type="InterPro" id="IPR011182">
    <property type="entry name" value="L-Asp_DH"/>
</dbReference>
<dbReference type="GO" id="GO:0033735">
    <property type="term" value="F:aspartate dehydrogenase [NAD(P)+] activity"/>
    <property type="evidence" value="ECO:0007669"/>
    <property type="project" value="UniProtKB-EC"/>
</dbReference>
<feature type="binding site" evidence="6">
    <location>
        <position position="206"/>
    </location>
    <ligand>
        <name>NAD(+)</name>
        <dbReference type="ChEBI" id="CHEBI:57540"/>
    </ligand>
</feature>
<keyword evidence="11" id="KW-1185">Reference proteome</keyword>
<dbReference type="EMBL" id="BFAX01000004">
    <property type="protein sequence ID" value="GBF36871.1"/>
    <property type="molecule type" value="Genomic_DNA"/>
</dbReference>
<dbReference type="PANTHER" id="PTHR31873:SF6">
    <property type="entry name" value="ASPARTATE DEHYDROGENASE DOMAIN-CONTAINING PROTEIN"/>
    <property type="match status" value="1"/>
</dbReference>
<protein>
    <recommendedName>
        <fullName evidence="6">L-aspartate dehydrogenase</fullName>
        <ecNumber evidence="6">1.4.1.21</ecNumber>
    </recommendedName>
</protein>
<keyword evidence="7" id="KW-1133">Transmembrane helix</keyword>
<comment type="function">
    <text evidence="6">Specifically catalyzes the NAD or NADP-dependent dehydrogenation of L-aspartate to iminoaspartate.</text>
</comment>